<keyword evidence="3" id="KW-1133">Transmembrane helix</keyword>
<dbReference type="SUPFAM" id="SSF69318">
    <property type="entry name" value="Integrin alpha N-terminal domain"/>
    <property type="match status" value="2"/>
</dbReference>
<evidence type="ECO:0000256" key="1">
    <source>
        <dbReference type="ARBA" id="ARBA00004167"/>
    </source>
</evidence>
<keyword evidence="4" id="KW-0472">Membrane</keyword>
<accession>A0A4P2QD53</accession>
<dbReference type="GO" id="GO:0016020">
    <property type="term" value="C:membrane"/>
    <property type="evidence" value="ECO:0007669"/>
    <property type="project" value="UniProtKB-SubCell"/>
</dbReference>
<protein>
    <submittedName>
        <fullName evidence="6">Uncharacterized protein</fullName>
    </submittedName>
</protein>
<evidence type="ECO:0000256" key="5">
    <source>
        <dbReference type="SAM" id="MobiDB-lite"/>
    </source>
</evidence>
<sequence length="573" mass="60494">MAGKLPAMMKSFVSHRGFFIPGRIALLTSVLALAACEGRLGDGSSDDGRGSRPPRFVPGGSKPLPTAASCAAASSGSAEVAEPELLLELSDDDESAWLGSPAVADLDGDGVNEILVTHNGNIVAWGPDGKQAWRFDDSQDHGRIWASPIVADFRDDERLEVVFAARDTIYMLDASGRVVSGWPVRWRDEVRSLAAGDIDGDGQLDVVAASTDNDPDILMAFHASGAPVAGFPPIDSGTIGCDARRSDDAECWIAGAYDQNLAVGDLDGDGEQDIVSPMDNAYAGFYRGTGEAFDANPMFRGRPKTPGVRYMHDLELAQQGFGDGDELQAYFKNSAPAIADVDGDGAPEVVMLAAGQDVAARDQARGVGLWVVRPDASRIEGWESPFYASDYLSGGDDLGGNIVAATQQVTVADIDATHAGPEMIFAGLDGRIHAVHADRTESWDVTYTNDTQVLTGGVVVGDLSGDGIPEIVFNTYSTDEGKGHLFILNAGGELLHKVPLPGLGAMPVPTLADVNGDGTVEIIVSLRDVEWIDGAYPGPCALVFTVPRSATNCLPWPTARGNYYRNGWVRAGD</sequence>
<evidence type="ECO:0000313" key="7">
    <source>
        <dbReference type="Proteomes" id="UP000295781"/>
    </source>
</evidence>
<keyword evidence="2" id="KW-0812">Transmembrane</keyword>
<gene>
    <name evidence="6" type="ORF">SOCEGT47_082950</name>
</gene>
<dbReference type="Gene3D" id="2.130.10.130">
    <property type="entry name" value="Integrin alpha, N-terminal"/>
    <property type="match status" value="1"/>
</dbReference>
<dbReference type="EMBL" id="CP012670">
    <property type="protein sequence ID" value="AUX27697.1"/>
    <property type="molecule type" value="Genomic_DNA"/>
</dbReference>
<evidence type="ECO:0000256" key="4">
    <source>
        <dbReference type="ARBA" id="ARBA00023136"/>
    </source>
</evidence>
<name>A0A4P2QD53_SORCE</name>
<dbReference type="Proteomes" id="UP000295781">
    <property type="component" value="Chromosome"/>
</dbReference>
<evidence type="ECO:0000256" key="3">
    <source>
        <dbReference type="ARBA" id="ARBA00022989"/>
    </source>
</evidence>
<evidence type="ECO:0000256" key="2">
    <source>
        <dbReference type="ARBA" id="ARBA00022692"/>
    </source>
</evidence>
<evidence type="ECO:0000313" key="6">
    <source>
        <dbReference type="EMBL" id="AUX27697.1"/>
    </source>
</evidence>
<feature type="region of interest" description="Disordered" evidence="5">
    <location>
        <begin position="41"/>
        <end position="68"/>
    </location>
</feature>
<dbReference type="AlphaFoldDB" id="A0A4P2QD53"/>
<comment type="subcellular location">
    <subcellularLocation>
        <location evidence="1">Membrane</location>
        <topology evidence="1">Single-pass membrane protein</topology>
    </subcellularLocation>
</comment>
<organism evidence="6 7">
    <name type="scientific">Sorangium cellulosum</name>
    <name type="common">Polyangium cellulosum</name>
    <dbReference type="NCBI Taxonomy" id="56"/>
    <lineage>
        <taxon>Bacteria</taxon>
        <taxon>Pseudomonadati</taxon>
        <taxon>Myxococcota</taxon>
        <taxon>Polyangia</taxon>
        <taxon>Polyangiales</taxon>
        <taxon>Polyangiaceae</taxon>
        <taxon>Sorangium</taxon>
    </lineage>
</organism>
<dbReference type="InterPro" id="IPR045232">
    <property type="entry name" value="FAM234"/>
</dbReference>
<reference evidence="6 7" key="1">
    <citation type="submission" date="2015-09" db="EMBL/GenBank/DDBJ databases">
        <title>Sorangium comparison.</title>
        <authorList>
            <person name="Zaburannyi N."/>
            <person name="Bunk B."/>
            <person name="Overmann J."/>
            <person name="Mueller R."/>
        </authorList>
    </citation>
    <scope>NUCLEOTIDE SEQUENCE [LARGE SCALE GENOMIC DNA]</scope>
    <source>
        <strain evidence="6 7">So ceGT47</strain>
    </source>
</reference>
<proteinExistence type="predicted"/>
<dbReference type="PANTHER" id="PTHR21419">
    <property type="match status" value="1"/>
</dbReference>
<dbReference type="PANTHER" id="PTHR21419:SF23">
    <property type="entry name" value="PROTEIN DEFECTIVE IN EXINE FORMATION 1"/>
    <property type="match status" value="1"/>
</dbReference>
<dbReference type="InterPro" id="IPR028994">
    <property type="entry name" value="Integrin_alpha_N"/>
</dbReference>